<dbReference type="OrthoDB" id="9781345at2"/>
<sequence length="316" mass="34530">MTFGSHAQTFAGRPVVEFPADGPPPVVDGPVCWRIADWHFDGNTRQDILSEQFRDRFDRFVEQVGDQVEALVVGAWGYAAFHHAPIAQLCAAAPRLPRLRALFLGDMVTEECEVSWMRVGDVSQLLTAFPELEVLRVRGGEEFSFSPVRHERLRTLSVQSGGLPREFVRAVLDSELPALHHLDLWLGTDDYGGNTTVADLEALLAGKLFPALRRLGLRNAEIADELAAALAAAAVVPRLERLDLSLGTLSDDGLAALLAGQPLTHLAALDLHHHYLSEEAADRVVAALPGVEVDISEPQEADEDDGESYRYTAVSE</sequence>
<dbReference type="Gene3D" id="3.80.10.10">
    <property type="entry name" value="Ribonuclease Inhibitor"/>
    <property type="match status" value="1"/>
</dbReference>
<dbReference type="Proteomes" id="UP000198226">
    <property type="component" value="Chromosome I"/>
</dbReference>
<reference evidence="3" key="1">
    <citation type="submission" date="2016-06" db="EMBL/GenBank/DDBJ databases">
        <authorList>
            <person name="Varghese N."/>
            <person name="Submissions Spin"/>
        </authorList>
    </citation>
    <scope>NUCLEOTIDE SEQUENCE [LARGE SCALE GENOMIC DNA]</scope>
    <source>
        <strain evidence="3">DSM 44983</strain>
    </source>
</reference>
<proteinExistence type="predicted"/>
<dbReference type="RefSeq" id="WP_067309785.1">
    <property type="nucleotide sequence ID" value="NZ_LRMV01000082.1"/>
</dbReference>
<dbReference type="NCBIfam" id="NF038076">
    <property type="entry name" value="fam_STM4015"/>
    <property type="match status" value="1"/>
</dbReference>
<dbReference type="SUPFAM" id="SSF52047">
    <property type="entry name" value="RNI-like"/>
    <property type="match status" value="1"/>
</dbReference>
<feature type="compositionally biased region" description="Acidic residues" evidence="1">
    <location>
        <begin position="295"/>
        <end position="306"/>
    </location>
</feature>
<evidence type="ECO:0000256" key="1">
    <source>
        <dbReference type="SAM" id="MobiDB-lite"/>
    </source>
</evidence>
<name>A0A125Q1B2_9ACTN</name>
<evidence type="ECO:0008006" key="4">
    <source>
        <dbReference type="Google" id="ProtNLM"/>
    </source>
</evidence>
<dbReference type="InterPro" id="IPR047722">
    <property type="entry name" value="STM4015-like"/>
</dbReference>
<dbReference type="AlphaFoldDB" id="A0A125Q1B2"/>
<accession>A0A125Q1B2</accession>
<evidence type="ECO:0000313" key="3">
    <source>
        <dbReference type="Proteomes" id="UP000198226"/>
    </source>
</evidence>
<feature type="region of interest" description="Disordered" evidence="1">
    <location>
        <begin position="295"/>
        <end position="316"/>
    </location>
</feature>
<protein>
    <recommendedName>
        <fullName evidence="4">Cytoplasmic protein</fullName>
    </recommendedName>
</protein>
<evidence type="ECO:0000313" key="2">
    <source>
        <dbReference type="EMBL" id="SCG42077.1"/>
    </source>
</evidence>
<gene>
    <name evidence="2" type="ORF">GA0070623_0855</name>
</gene>
<dbReference type="InterPro" id="IPR032675">
    <property type="entry name" value="LRR_dom_sf"/>
</dbReference>
<dbReference type="EMBL" id="LT607752">
    <property type="protein sequence ID" value="SCG42077.1"/>
    <property type="molecule type" value="Genomic_DNA"/>
</dbReference>
<keyword evidence="3" id="KW-1185">Reference proteome</keyword>
<organism evidence="2 3">
    <name type="scientific">Micromonospora rifamycinica</name>
    <dbReference type="NCBI Taxonomy" id="291594"/>
    <lineage>
        <taxon>Bacteria</taxon>
        <taxon>Bacillati</taxon>
        <taxon>Actinomycetota</taxon>
        <taxon>Actinomycetes</taxon>
        <taxon>Micromonosporales</taxon>
        <taxon>Micromonosporaceae</taxon>
        <taxon>Micromonospora</taxon>
    </lineage>
</organism>